<feature type="compositionally biased region" description="Basic residues" evidence="1">
    <location>
        <begin position="9"/>
        <end position="39"/>
    </location>
</feature>
<keyword evidence="2" id="KW-0812">Transmembrane</keyword>
<feature type="region of interest" description="Disordered" evidence="1">
    <location>
        <begin position="186"/>
        <end position="271"/>
    </location>
</feature>
<reference evidence="3" key="1">
    <citation type="journal article" date="2020" name="Nat. Ecol. Evol.">
        <title>Deeply conserved synteny resolves early events in vertebrate evolution.</title>
        <authorList>
            <person name="Simakov O."/>
            <person name="Marletaz F."/>
            <person name="Yue J.X."/>
            <person name="O'Connell B."/>
            <person name="Jenkins J."/>
            <person name="Brandt A."/>
            <person name="Calef R."/>
            <person name="Tung C.H."/>
            <person name="Huang T.K."/>
            <person name="Schmutz J."/>
            <person name="Satoh N."/>
            <person name="Yu J.K."/>
            <person name="Putnam N.H."/>
            <person name="Green R.E."/>
            <person name="Rokhsar D.S."/>
        </authorList>
    </citation>
    <scope>NUCLEOTIDE SEQUENCE [LARGE SCALE GENOMIC DNA]</scope>
    <source>
        <strain evidence="3">S238N-H82</strain>
    </source>
</reference>
<dbReference type="AlphaFoldDB" id="A0A9J7NA49"/>
<dbReference type="RefSeq" id="XP_035695420.1">
    <property type="nucleotide sequence ID" value="XM_035839527.1"/>
</dbReference>
<reference evidence="4" key="2">
    <citation type="submission" date="2025-08" db="UniProtKB">
        <authorList>
            <consortium name="RefSeq"/>
        </authorList>
    </citation>
    <scope>IDENTIFICATION</scope>
    <source>
        <strain evidence="4">S238N-H82</strain>
        <tissue evidence="4">Testes</tissue>
    </source>
</reference>
<dbReference type="Proteomes" id="UP000001554">
    <property type="component" value="Chromosome 13"/>
</dbReference>
<gene>
    <name evidence="4" type="primary">LOC118429127</name>
</gene>
<feature type="transmembrane region" description="Helical" evidence="2">
    <location>
        <begin position="75"/>
        <end position="99"/>
    </location>
</feature>
<feature type="compositionally biased region" description="Polar residues" evidence="1">
    <location>
        <begin position="238"/>
        <end position="254"/>
    </location>
</feature>
<feature type="transmembrane region" description="Helical" evidence="2">
    <location>
        <begin position="105"/>
        <end position="125"/>
    </location>
</feature>
<evidence type="ECO:0000256" key="2">
    <source>
        <dbReference type="SAM" id="Phobius"/>
    </source>
</evidence>
<dbReference type="OMA" id="ANIGGWV"/>
<keyword evidence="3" id="KW-1185">Reference proteome</keyword>
<feature type="compositionally biased region" description="Pro residues" evidence="1">
    <location>
        <begin position="222"/>
        <end position="235"/>
    </location>
</feature>
<sequence>MGKGERRGGGRRAGGRRAGGHRRAAGHRHRAGHRHHIGHLHHARARRGHIFRSRGARRGGGGTIHIGPGTPQKTVLGICLCFFGFFMIGVGIMLTAIFASTGSGVVAVGACVLGVGFLLFLVGLWSCNRQWKENRAAGAQAQGQPGVTVISDATGTATVTTTTVNQDGQTVIDMVTNMMTAMSNQTGGNAATDWSNMTAGQPYPGSQPYPGPAAAGGFGPAPSAPPPSGPAPPPQYGFTYNTSDNYNTQYSAGTSDLPPPPAYSTVVNEKL</sequence>
<proteinExistence type="predicted"/>
<feature type="region of interest" description="Disordered" evidence="1">
    <location>
        <begin position="1"/>
        <end position="39"/>
    </location>
</feature>
<feature type="compositionally biased region" description="Polar residues" evidence="1">
    <location>
        <begin position="186"/>
        <end position="198"/>
    </location>
</feature>
<organism evidence="3 4">
    <name type="scientific">Branchiostoma floridae</name>
    <name type="common">Florida lancelet</name>
    <name type="synonym">Amphioxus</name>
    <dbReference type="NCBI Taxonomy" id="7739"/>
    <lineage>
        <taxon>Eukaryota</taxon>
        <taxon>Metazoa</taxon>
        <taxon>Chordata</taxon>
        <taxon>Cephalochordata</taxon>
        <taxon>Leptocardii</taxon>
        <taxon>Amphioxiformes</taxon>
        <taxon>Branchiostomatidae</taxon>
        <taxon>Branchiostoma</taxon>
    </lineage>
</organism>
<evidence type="ECO:0000313" key="3">
    <source>
        <dbReference type="Proteomes" id="UP000001554"/>
    </source>
</evidence>
<keyword evidence="2" id="KW-0472">Membrane</keyword>
<accession>A0A9J7NA49</accession>
<evidence type="ECO:0000313" key="4">
    <source>
        <dbReference type="RefSeq" id="XP_035695420.1"/>
    </source>
</evidence>
<name>A0A9J7NA49_BRAFL</name>
<protein>
    <submittedName>
        <fullName evidence="4">Uncharacterized protein LOC118429127 isoform X5</fullName>
    </submittedName>
</protein>
<evidence type="ECO:0000256" key="1">
    <source>
        <dbReference type="SAM" id="MobiDB-lite"/>
    </source>
</evidence>
<keyword evidence="2" id="KW-1133">Transmembrane helix</keyword>
<dbReference type="GeneID" id="118429127"/>